<evidence type="ECO:0000313" key="2">
    <source>
        <dbReference type="EMBL" id="SDZ42651.1"/>
    </source>
</evidence>
<dbReference type="GO" id="GO:0008146">
    <property type="term" value="F:sulfotransferase activity"/>
    <property type="evidence" value="ECO:0007669"/>
    <property type="project" value="InterPro"/>
</dbReference>
<proteinExistence type="predicted"/>
<sequence length="266" mass="30153">MMDLIAPRILCVGTHHKTGTLWMRAVFRALADRLGVGLHVVFPASGEKLIPAADRVFLVQWSSAFPQAVLDRPDARILHIVRDPRNVLLSGMRYHLSASEGGEEFLHSARADLDGTTYQQHLNALPDETARLIFEMDEKHAETLEAMLTWDYERPNTIEVRYEDLMTDTEGRAFREHLRNLGLPEPEVDLGVQLFWENALFGGLSDPVARPGRIKAHVTGTATRDWRSSLPREVARIYADRYGAALVRLGYESHPTRWVEEIRHAA</sequence>
<dbReference type="OrthoDB" id="4964299at2"/>
<dbReference type="Gene3D" id="3.40.50.300">
    <property type="entry name" value="P-loop containing nucleotide triphosphate hydrolases"/>
    <property type="match status" value="1"/>
</dbReference>
<dbReference type="Pfam" id="PF00685">
    <property type="entry name" value="Sulfotransfer_1"/>
    <property type="match status" value="1"/>
</dbReference>
<accession>A0A1H3SYK0</accession>
<evidence type="ECO:0000259" key="1">
    <source>
        <dbReference type="Pfam" id="PF00685"/>
    </source>
</evidence>
<evidence type="ECO:0000313" key="3">
    <source>
        <dbReference type="Proteomes" id="UP000198914"/>
    </source>
</evidence>
<dbReference type="InterPro" id="IPR000863">
    <property type="entry name" value="Sulfotransferase_dom"/>
</dbReference>
<dbReference type="AlphaFoldDB" id="A0A1H3SYK0"/>
<dbReference type="Proteomes" id="UP000198914">
    <property type="component" value="Unassembled WGS sequence"/>
</dbReference>
<protein>
    <submittedName>
        <fullName evidence="2">Sulfotransferase domain-containing protein</fullName>
    </submittedName>
</protein>
<dbReference type="RefSeq" id="WP_092647002.1">
    <property type="nucleotide sequence ID" value="NZ_FNPX01000014.1"/>
</dbReference>
<dbReference type="InterPro" id="IPR027417">
    <property type="entry name" value="P-loop_NTPase"/>
</dbReference>
<name>A0A1H3SYK0_9RHOB</name>
<dbReference type="SUPFAM" id="SSF52540">
    <property type="entry name" value="P-loop containing nucleoside triphosphate hydrolases"/>
    <property type="match status" value="1"/>
</dbReference>
<organism evidence="2 3">
    <name type="scientific">Jannaschia faecimaris</name>
    <dbReference type="NCBI Taxonomy" id="1244108"/>
    <lineage>
        <taxon>Bacteria</taxon>
        <taxon>Pseudomonadati</taxon>
        <taxon>Pseudomonadota</taxon>
        <taxon>Alphaproteobacteria</taxon>
        <taxon>Rhodobacterales</taxon>
        <taxon>Roseobacteraceae</taxon>
        <taxon>Jannaschia</taxon>
    </lineage>
</organism>
<dbReference type="STRING" id="1244108.SAMN05444004_11432"/>
<reference evidence="3" key="1">
    <citation type="submission" date="2016-10" db="EMBL/GenBank/DDBJ databases">
        <authorList>
            <person name="Varghese N."/>
            <person name="Submissions S."/>
        </authorList>
    </citation>
    <scope>NUCLEOTIDE SEQUENCE [LARGE SCALE GENOMIC DNA]</scope>
    <source>
        <strain evidence="3">DSM 100420</strain>
    </source>
</reference>
<keyword evidence="2" id="KW-0808">Transferase</keyword>
<dbReference type="EMBL" id="FNPX01000014">
    <property type="protein sequence ID" value="SDZ42651.1"/>
    <property type="molecule type" value="Genomic_DNA"/>
</dbReference>
<feature type="domain" description="Sulfotransferase" evidence="1">
    <location>
        <begin position="66"/>
        <end position="184"/>
    </location>
</feature>
<keyword evidence="3" id="KW-1185">Reference proteome</keyword>
<gene>
    <name evidence="2" type="ORF">SAMN05444004_11432</name>
</gene>